<evidence type="ECO:0008006" key="4">
    <source>
        <dbReference type="Google" id="ProtNLM"/>
    </source>
</evidence>
<feature type="chain" id="PRO_5045578307" description="Outer membrane immunogenic protein" evidence="1">
    <location>
        <begin position="21"/>
        <end position="156"/>
    </location>
</feature>
<keyword evidence="3" id="KW-1185">Reference proteome</keyword>
<evidence type="ECO:0000313" key="3">
    <source>
        <dbReference type="Proteomes" id="UP000753724"/>
    </source>
</evidence>
<dbReference type="SUPFAM" id="SSF56925">
    <property type="entry name" value="OMPA-like"/>
    <property type="match status" value="1"/>
</dbReference>
<evidence type="ECO:0000313" key="2">
    <source>
        <dbReference type="EMBL" id="NBC35890.1"/>
    </source>
</evidence>
<organism evidence="2 3">
    <name type="scientific">Novosphingobium ovatum</name>
    <dbReference type="NCBI Taxonomy" id="1908523"/>
    <lineage>
        <taxon>Bacteria</taxon>
        <taxon>Pseudomonadati</taxon>
        <taxon>Pseudomonadota</taxon>
        <taxon>Alphaproteobacteria</taxon>
        <taxon>Sphingomonadales</taxon>
        <taxon>Sphingomonadaceae</taxon>
        <taxon>Novosphingobium</taxon>
    </lineage>
</organism>
<gene>
    <name evidence="2" type="ORF">GTZ99_04890</name>
</gene>
<dbReference type="Proteomes" id="UP000753724">
    <property type="component" value="Unassembled WGS sequence"/>
</dbReference>
<dbReference type="RefSeq" id="WP_161717180.1">
    <property type="nucleotide sequence ID" value="NZ_JAAAPO010000002.1"/>
</dbReference>
<name>A0ABW9XBG5_9SPHN</name>
<dbReference type="EMBL" id="JAAAPO010000002">
    <property type="protein sequence ID" value="NBC35890.1"/>
    <property type="molecule type" value="Genomic_DNA"/>
</dbReference>
<comment type="caution">
    <text evidence="2">The sequence shown here is derived from an EMBL/GenBank/DDBJ whole genome shotgun (WGS) entry which is preliminary data.</text>
</comment>
<evidence type="ECO:0000256" key="1">
    <source>
        <dbReference type="SAM" id="SignalP"/>
    </source>
</evidence>
<proteinExistence type="predicted"/>
<dbReference type="InterPro" id="IPR011250">
    <property type="entry name" value="OMP/PagP_B-barrel"/>
</dbReference>
<reference evidence="3" key="1">
    <citation type="submission" date="2020-01" db="EMBL/GenBank/DDBJ databases">
        <title>Sphingomonas sp. strain CSW-10.</title>
        <authorList>
            <person name="Chen W.-M."/>
        </authorList>
    </citation>
    <scope>NUCLEOTIDE SEQUENCE [LARGE SCALE GENOMIC DNA]</scope>
    <source>
        <strain evidence="3">FSY-8</strain>
    </source>
</reference>
<keyword evidence="1" id="KW-0732">Signal</keyword>
<feature type="signal peptide" evidence="1">
    <location>
        <begin position="1"/>
        <end position="20"/>
    </location>
</feature>
<protein>
    <recommendedName>
        <fullName evidence="4">Outer membrane immunogenic protein</fullName>
    </recommendedName>
</protein>
<sequence length="156" mass="16247">MRLVLLTLGLSMAAATPALAQSGSGEYGARAEVRSGLGWQDGQSAQATLGAAIGYDFATGGGTFVGVEQSVDKVLTSQDKTRFATTARFGTALTPKDKVYGLAGYQYGVGPNATQVGAGVEHNFGPVYGKVEYRHNFSEDQARDSNAALVGFGVRF</sequence>
<accession>A0ABW9XBG5</accession>